<proteinExistence type="inferred from homology"/>
<reference evidence="32" key="1">
    <citation type="submission" date="2025-08" db="UniProtKB">
        <authorList>
            <consortium name="RefSeq"/>
        </authorList>
    </citation>
    <scope>IDENTIFICATION</scope>
    <source>
        <strain evidence="32">Airmid</strain>
    </source>
</reference>
<dbReference type="GO" id="GO:0005739">
    <property type="term" value="C:mitochondrion"/>
    <property type="evidence" value="ECO:0007669"/>
    <property type="project" value="TreeGrafter"/>
</dbReference>
<dbReference type="InterPro" id="IPR016035">
    <property type="entry name" value="Acyl_Trfase/lysoPLipase"/>
</dbReference>
<feature type="binding site" evidence="25">
    <location>
        <position position="889"/>
    </location>
    <ligand>
        <name>GTP</name>
        <dbReference type="ChEBI" id="CHEBI:37565"/>
    </ligand>
</feature>
<sequence>MCHKRSNISICLLLFMFIICFSIIMLLITQQMLLSTTTSSTSTTDQTNESDSSNGNGIDHHHHYHLFYNIKLTNNGGHQYFSLKNFLSNFNETYKIDDNIFSLDNSNCHLKNFDNSSDDQPSNATDDDENDFWQPVCSSNNKFYVFSAYIDQYNRSNLNLNFFNTDYQHQHHNDNQDYFVRIIAVTTLTSKDKIICSYSLDEEKEDDNGRKQIIQKNWFRQGKMKPIREHWNLQYSAFFIYCPLPKMIMINTLDNNDGHSSTMLMKSNYYLSIIALSKHWYISNNNDDDDDDLELNRLLKQYAQTMKMIVPSNRMPIHGLQQQQQQNNDNDKMAVCIKPLHYYYNKTINLIEFIELNRILGVRRFYFFNHTVSIEVDQILRLYQQYEPELLKILQWKLPIRSQLEIRTEGIFAALNDCLYRARFNRFRYVMFIDLDEFIIPNNHKNLIDLIENVEHFYPNKIGALSFRNGFFYLQYPNDQQIEKLITNNDDKTNLHKQLITLTKTWRKSELNIHKQRSKCIVLVDNIIEMGNHFVWEFLYGKHIFNIDPKLAYLHHYRVCEFGGNNCIENNDHIIDRRIYYWSKSLLNNIHYRLQLFCTGESGKSTLVKQMKIIHNDGYNREEMLEFRPIILDNLVSSMKYVVTGMKLLNIDFQYSTNQELAKDLILCNKYFDDYHILFPHLEYTIKTLWQDNGVRKAVARGFEYELNDSALYYFENIDRITGKKYIPNTTDIVKSRIRTIGVVETEFIVDNHIIRMYDVGGQRSERRKWIQCFEDVRTLLFVVAISEYDMTLVEDSSRNRLKESLLLFESISNNLFFHNTCTILFLNKFDLFRQKIIFTDRQLKYFFDEYQGPDYDAERSSMFIENQFRQIAEQANRNKTLITHYTTATDTDNIKHAFDSIVNTILRDNIRHSTLLLNRKKKTNKHSISCSSEQLVDYFLFYFFSFVILNSENKTVLERKKRMATEIQLISINDLDQNYDLCCRHLSLFLHVHRTNVQFEIVLHRILNRDKVFSLFRSDDLDESQRYFENFKEKLPLLEKHSSNVNVLKKVCDIIYSNHLSQNIAHINVHLDDVQFFQQNSPENLSSYIYSDDSDGYTPLSLAFKLKRSKIAMEILSKVSIPIRLTNKDKDLNNLFHFVAKNDSKICEKLCQIIDNQSIIQNLINEKNLQNETPLHIACQENNAECIKVLLKNGANINSASTNDDYHYHHHIGLNEELVDKLDVNDKIKNGGTPLHWCEKSDIIDLLAENGCDLNAKDFDGNTALHIMIMKNDLNCTLSLLSNGADVNSIGSDGNTPLHLAVKIDNFALVQSLIVFGANVNQLNSVNHYSSRHLAANSNLSESNKKKMIYILHSVGAIRCDYKKTDCNEYCSPDYTDDDNDLFNEISFQQNFLYKDEFLWKNFNQNDNEQKNGKKLLCLDGGGIRGLILIQILCHLERIIQKQTSEIFDWIAGTSTGGILALLLSSGYTALKCRSIYFQLKDKIFNGNRTHSTELLEKLIKQYLGDEKRLCDLPSKPRLFITATNVKHYPPKAEFFRNYLSAEQLLSNNNIENNEWEYLWKVARATSAAPTYFNQCEQYIDGALVANNPTLDLLTEIESIKRANKIMDENNNTEILDIDAIVSIGTGEMPKKLFERLDFDFNWSILSKYQNLFKIIIEQASQSNGRVVERAQAWCSMINVPFYRINPLLSEEIILNETNNVKLLQMLWETEAYIHLNADHINQLSIRLLNEITTSKSN</sequence>
<keyword evidence="21" id="KW-0807">Transducer</keyword>
<feature type="transmembrane region" description="Helical" evidence="29">
    <location>
        <begin position="12"/>
        <end position="33"/>
    </location>
</feature>
<evidence type="ECO:0000256" key="12">
    <source>
        <dbReference type="ARBA" id="ARBA00022741"/>
    </source>
</evidence>
<dbReference type="InterPro" id="IPR002641">
    <property type="entry name" value="PNPLA_dom"/>
</dbReference>
<dbReference type="FunFam" id="1.10.400.10:FF:000007">
    <property type="entry name" value="Guanine nucleotide-binding protein subunit alpha"/>
    <property type="match status" value="1"/>
</dbReference>
<feature type="binding site" evidence="25">
    <location>
        <begin position="828"/>
        <end position="831"/>
    </location>
    <ligand>
        <name>GTP</name>
        <dbReference type="ChEBI" id="CHEBI:37565"/>
    </ligand>
</feature>
<evidence type="ECO:0000256" key="17">
    <source>
        <dbReference type="ARBA" id="ARBA00023098"/>
    </source>
</evidence>
<evidence type="ECO:0000259" key="30">
    <source>
        <dbReference type="PROSITE" id="PS51635"/>
    </source>
</evidence>
<dbReference type="Gene3D" id="3.40.1090.10">
    <property type="entry name" value="Cytosolic phospholipase A2 catalytic domain"/>
    <property type="match status" value="1"/>
</dbReference>
<keyword evidence="15" id="KW-0800">Toxin</keyword>
<evidence type="ECO:0000256" key="29">
    <source>
        <dbReference type="SAM" id="Phobius"/>
    </source>
</evidence>
<dbReference type="GO" id="GO:0003924">
    <property type="term" value="F:GTPase activity"/>
    <property type="evidence" value="ECO:0007669"/>
    <property type="project" value="InterPro"/>
</dbReference>
<dbReference type="Gene3D" id="3.40.50.300">
    <property type="entry name" value="P-loop containing nucleotide triphosphate hydrolases"/>
    <property type="match status" value="1"/>
</dbReference>
<keyword evidence="13 28" id="KW-0378">Hydrolase</keyword>
<keyword evidence="16 27" id="KW-0040">ANK repeat</keyword>
<dbReference type="InterPro" id="IPR036770">
    <property type="entry name" value="Ankyrin_rpt-contain_sf"/>
</dbReference>
<evidence type="ECO:0000256" key="11">
    <source>
        <dbReference type="ARBA" id="ARBA00022737"/>
    </source>
</evidence>
<keyword evidence="17 28" id="KW-0443">Lipid metabolism</keyword>
<dbReference type="GO" id="GO:0016042">
    <property type="term" value="P:lipid catabolic process"/>
    <property type="evidence" value="ECO:0007669"/>
    <property type="project" value="UniProtKB-UniRule"/>
</dbReference>
<keyword evidence="10 26" id="KW-0479">Metal-binding</keyword>
<dbReference type="RefSeq" id="XP_027194378.1">
    <property type="nucleotide sequence ID" value="XM_027338577.1"/>
</dbReference>
<name>A0A6P6XNN4_DERPT</name>
<feature type="short sequence motif" description="GXGXXG" evidence="28">
    <location>
        <begin position="1422"/>
        <end position="1427"/>
    </location>
</feature>
<dbReference type="SUPFAM" id="SSF47895">
    <property type="entry name" value="Transducin (alpha subunit), insertion domain"/>
    <property type="match status" value="1"/>
</dbReference>
<dbReference type="SUPFAM" id="SSF48403">
    <property type="entry name" value="Ankyrin repeat"/>
    <property type="match status" value="1"/>
</dbReference>
<feature type="binding site" evidence="25">
    <location>
        <begin position="709"/>
        <end position="710"/>
    </location>
    <ligand>
        <name>GTP</name>
        <dbReference type="ChEBI" id="CHEBI:37565"/>
    </ligand>
</feature>
<feature type="repeat" description="ANK" evidence="27">
    <location>
        <begin position="1261"/>
        <end position="1293"/>
    </location>
</feature>
<dbReference type="PANTHER" id="PTHR24139">
    <property type="entry name" value="CALCIUM-INDEPENDENT PHOSPHOLIPASE A2"/>
    <property type="match status" value="1"/>
</dbReference>
<evidence type="ECO:0000256" key="4">
    <source>
        <dbReference type="ARBA" id="ARBA00013278"/>
    </source>
</evidence>
<evidence type="ECO:0000256" key="8">
    <source>
        <dbReference type="ARBA" id="ARBA00022679"/>
    </source>
</evidence>
<feature type="active site" description="Proton acceptor" evidence="28">
    <location>
        <position position="1582"/>
    </location>
</feature>
<keyword evidence="12 25" id="KW-0547">Nucleotide-binding</keyword>
<keyword evidence="6" id="KW-1052">Target cell membrane</keyword>
<dbReference type="KEGG" id="dpte:113789091"/>
<accession>A0A6P6XNN4</accession>
<dbReference type="GO" id="GO:0016757">
    <property type="term" value="F:glycosyltransferase activity"/>
    <property type="evidence" value="ECO:0007669"/>
    <property type="project" value="UniProtKB-KW"/>
</dbReference>
<dbReference type="PROSITE" id="PS51882">
    <property type="entry name" value="G_ALPHA"/>
    <property type="match status" value="1"/>
</dbReference>
<keyword evidence="22" id="KW-0449">Lipoprotein</keyword>
<dbReference type="OrthoDB" id="10021675at2759"/>
<dbReference type="Pfam" id="PF01734">
    <property type="entry name" value="Patatin"/>
    <property type="match status" value="1"/>
</dbReference>
<evidence type="ECO:0000256" key="26">
    <source>
        <dbReference type="PIRSR" id="PIRSR601019-2"/>
    </source>
</evidence>
<dbReference type="Pfam" id="PF00023">
    <property type="entry name" value="Ank"/>
    <property type="match status" value="2"/>
</dbReference>
<dbReference type="FunFam" id="3.40.50.300:FF:002307">
    <property type="entry name" value="Guanine nucleotide-binding protein G(k) subunit alpha"/>
    <property type="match status" value="1"/>
</dbReference>
<dbReference type="PROSITE" id="PS50088">
    <property type="entry name" value="ANK_REPEAT"/>
    <property type="match status" value="3"/>
</dbReference>
<protein>
    <recommendedName>
        <fullName evidence="4">phospholipase A2</fullName>
        <ecNumber evidence="4">3.1.1.4</ecNumber>
    </recommendedName>
</protein>
<keyword evidence="8" id="KW-0808">Transferase</keyword>
<dbReference type="Pfam" id="PF00503">
    <property type="entry name" value="G-alpha"/>
    <property type="match status" value="1"/>
</dbReference>
<evidence type="ECO:0000256" key="15">
    <source>
        <dbReference type="ARBA" id="ARBA00023028"/>
    </source>
</evidence>
<evidence type="ECO:0000256" key="2">
    <source>
        <dbReference type="ARBA" id="ARBA00007647"/>
    </source>
</evidence>
<keyword evidence="5" id="KW-0268">Exocytosis</keyword>
<keyword evidence="23" id="KW-1053">Target membrane</keyword>
<evidence type="ECO:0000313" key="31">
    <source>
        <dbReference type="Proteomes" id="UP000515146"/>
    </source>
</evidence>
<dbReference type="SMART" id="SM00248">
    <property type="entry name" value="ANK"/>
    <property type="match status" value="6"/>
</dbReference>
<keyword evidence="15" id="KW-0638">Presynaptic neurotoxin</keyword>
<feature type="domain" description="PNPLA" evidence="30">
    <location>
        <begin position="1418"/>
        <end position="1595"/>
    </location>
</feature>
<feature type="binding site" evidence="25">
    <location>
        <begin position="601"/>
        <end position="606"/>
    </location>
    <ligand>
        <name>GTP</name>
        <dbReference type="ChEBI" id="CHEBI:37565"/>
    </ligand>
</feature>
<evidence type="ECO:0000256" key="20">
    <source>
        <dbReference type="ARBA" id="ARBA00023139"/>
    </source>
</evidence>
<keyword evidence="20" id="KW-0564">Palmitate</keyword>
<dbReference type="GO" id="GO:0005525">
    <property type="term" value="F:GTP binding"/>
    <property type="evidence" value="ECO:0007669"/>
    <property type="project" value="UniProtKB-KW"/>
</dbReference>
<keyword evidence="18 25" id="KW-0342">GTP-binding</keyword>
<dbReference type="GO" id="GO:2000304">
    <property type="term" value="P:positive regulation of ceramide biosynthetic process"/>
    <property type="evidence" value="ECO:0007669"/>
    <property type="project" value="TreeGrafter"/>
</dbReference>
<keyword evidence="14 26" id="KW-0460">Magnesium</keyword>
<comment type="similarity">
    <text evidence="2">Belongs to the glycosyltransferase 92 family.</text>
</comment>
<feature type="binding site" evidence="26">
    <location>
        <position position="605"/>
    </location>
    <ligand>
        <name>Mg(2+)</name>
        <dbReference type="ChEBI" id="CHEBI:18420"/>
    </ligand>
</feature>
<evidence type="ECO:0000256" key="28">
    <source>
        <dbReference type="PROSITE-ProRule" id="PRU01161"/>
    </source>
</evidence>
<comment type="catalytic activity">
    <reaction evidence="24">
        <text>a 1,2-diacyl-sn-glycero-3-phosphocholine + H2O = a 1-acyl-sn-glycero-3-phosphocholine + a fatty acid + H(+)</text>
        <dbReference type="Rhea" id="RHEA:15801"/>
        <dbReference type="ChEBI" id="CHEBI:15377"/>
        <dbReference type="ChEBI" id="CHEBI:15378"/>
        <dbReference type="ChEBI" id="CHEBI:28868"/>
        <dbReference type="ChEBI" id="CHEBI:57643"/>
        <dbReference type="ChEBI" id="CHEBI:58168"/>
        <dbReference type="EC" id="3.1.1.4"/>
    </reaction>
    <physiologicalReaction direction="left-to-right" evidence="24">
        <dbReference type="Rhea" id="RHEA:15802"/>
    </physiologicalReaction>
</comment>
<dbReference type="GO" id="GO:0044231">
    <property type="term" value="C:host cell presynaptic membrane"/>
    <property type="evidence" value="ECO:0007669"/>
    <property type="project" value="UniProtKB-KW"/>
</dbReference>
<evidence type="ECO:0000256" key="6">
    <source>
        <dbReference type="ARBA" id="ARBA00022537"/>
    </source>
</evidence>
<keyword evidence="29" id="KW-1133">Transmembrane helix</keyword>
<dbReference type="GO" id="GO:0044218">
    <property type="term" value="C:other organism cell membrane"/>
    <property type="evidence" value="ECO:0007669"/>
    <property type="project" value="UniProtKB-KW"/>
</dbReference>
<evidence type="ECO:0000256" key="24">
    <source>
        <dbReference type="ARBA" id="ARBA00023422"/>
    </source>
</evidence>
<feature type="binding site" evidence="26">
    <location>
        <position position="740"/>
    </location>
    <ligand>
        <name>Mg(2+)</name>
        <dbReference type="ChEBI" id="CHEBI:18420"/>
    </ligand>
</feature>
<dbReference type="InterPro" id="IPR011025">
    <property type="entry name" value="GproteinA_insert"/>
</dbReference>
<dbReference type="Gene3D" id="1.10.400.10">
    <property type="entry name" value="GI Alpha 1, domain 2-like"/>
    <property type="match status" value="1"/>
</dbReference>
<dbReference type="GO" id="GO:0052816">
    <property type="term" value="F:long-chain fatty acyl-CoA hydrolase activity"/>
    <property type="evidence" value="ECO:0007669"/>
    <property type="project" value="TreeGrafter"/>
</dbReference>
<dbReference type="InterPro" id="IPR002110">
    <property type="entry name" value="Ankyrin_rpt"/>
</dbReference>
<dbReference type="GO" id="GO:0046872">
    <property type="term" value="F:metal ion binding"/>
    <property type="evidence" value="ECO:0007669"/>
    <property type="project" value="UniProtKB-KW"/>
</dbReference>
<evidence type="ECO:0000256" key="7">
    <source>
        <dbReference type="ARBA" id="ARBA00022676"/>
    </source>
</evidence>
<feature type="repeat" description="ANK" evidence="27">
    <location>
        <begin position="1294"/>
        <end position="1326"/>
    </location>
</feature>
<evidence type="ECO:0000256" key="10">
    <source>
        <dbReference type="ARBA" id="ARBA00022723"/>
    </source>
</evidence>
<feature type="short sequence motif" description="GXSXG" evidence="28">
    <location>
        <begin position="1454"/>
        <end position="1458"/>
    </location>
</feature>
<dbReference type="Pfam" id="PF12796">
    <property type="entry name" value="Ank_2"/>
    <property type="match status" value="1"/>
</dbReference>
<evidence type="ECO:0000256" key="27">
    <source>
        <dbReference type="PROSITE-ProRule" id="PRU00023"/>
    </source>
</evidence>
<keyword evidence="19 29" id="KW-0472">Membrane</keyword>
<dbReference type="SMART" id="SM00275">
    <property type="entry name" value="G_alpha"/>
    <property type="match status" value="1"/>
</dbReference>
<evidence type="ECO:0000313" key="32">
    <source>
        <dbReference type="RefSeq" id="XP_027194378.1"/>
    </source>
</evidence>
<dbReference type="GO" id="GO:0006887">
    <property type="term" value="P:exocytosis"/>
    <property type="evidence" value="ECO:0007669"/>
    <property type="project" value="UniProtKB-KW"/>
</dbReference>
<dbReference type="GO" id="GO:0047499">
    <property type="term" value="F:calcium-independent phospholipase A2 activity"/>
    <property type="evidence" value="ECO:0007669"/>
    <property type="project" value="InterPro"/>
</dbReference>
<dbReference type="GO" id="GO:0007186">
    <property type="term" value="P:G protein-coupled receptor signaling pathway"/>
    <property type="evidence" value="ECO:0007669"/>
    <property type="project" value="InterPro"/>
</dbReference>
<evidence type="ECO:0000256" key="1">
    <source>
        <dbReference type="ARBA" id="ARBA00004175"/>
    </source>
</evidence>
<keyword evidence="7" id="KW-0328">Glycosyltransferase</keyword>
<dbReference type="Proteomes" id="UP000515146">
    <property type="component" value="Unplaced"/>
</dbReference>
<dbReference type="InterPro" id="IPR001019">
    <property type="entry name" value="Gprotein_alpha_su"/>
</dbReference>
<dbReference type="Pfam" id="PF01697">
    <property type="entry name" value="Glyco_transf_92"/>
    <property type="match status" value="1"/>
</dbReference>
<comment type="subunit">
    <text evidence="3">G proteins are composed of 3 units; alpha, beta and gamma. The alpha chain contains the guanine nucleotide binding site.</text>
</comment>
<evidence type="ECO:0000256" key="22">
    <source>
        <dbReference type="ARBA" id="ARBA00023288"/>
    </source>
</evidence>
<dbReference type="GO" id="GO:0032502">
    <property type="term" value="P:developmental process"/>
    <property type="evidence" value="ECO:0007669"/>
    <property type="project" value="UniProtKB-ARBA"/>
</dbReference>
<evidence type="ECO:0000256" key="5">
    <source>
        <dbReference type="ARBA" id="ARBA00022483"/>
    </source>
</evidence>
<dbReference type="PRINTS" id="PR00318">
    <property type="entry name" value="GPROTEINA"/>
</dbReference>
<evidence type="ECO:0000256" key="18">
    <source>
        <dbReference type="ARBA" id="ARBA00023134"/>
    </source>
</evidence>
<evidence type="ECO:0000256" key="16">
    <source>
        <dbReference type="ARBA" id="ARBA00023043"/>
    </source>
</evidence>
<dbReference type="SUPFAM" id="SSF52151">
    <property type="entry name" value="FabD/lysophospholipase-like"/>
    <property type="match status" value="1"/>
</dbReference>
<dbReference type="InterPro" id="IPR027417">
    <property type="entry name" value="P-loop_NTPase"/>
</dbReference>
<evidence type="ECO:0000256" key="25">
    <source>
        <dbReference type="PIRSR" id="PIRSR601019-1"/>
    </source>
</evidence>
<dbReference type="InterPro" id="IPR008166">
    <property type="entry name" value="Glyco_transf_92"/>
</dbReference>
<evidence type="ECO:0000256" key="19">
    <source>
        <dbReference type="ARBA" id="ARBA00023136"/>
    </source>
</evidence>
<keyword evidence="29" id="KW-0812">Transmembrane</keyword>
<dbReference type="GO" id="GO:0031683">
    <property type="term" value="F:G-protein beta/gamma-subunit complex binding"/>
    <property type="evidence" value="ECO:0007669"/>
    <property type="project" value="InterPro"/>
</dbReference>
<evidence type="ECO:0000256" key="13">
    <source>
        <dbReference type="ARBA" id="ARBA00022801"/>
    </source>
</evidence>
<evidence type="ECO:0000256" key="23">
    <source>
        <dbReference type="ARBA" id="ARBA00023298"/>
    </source>
</evidence>
<dbReference type="CDD" id="cd00066">
    <property type="entry name" value="G-alpha"/>
    <property type="match status" value="1"/>
</dbReference>
<feature type="active site" description="Nucleophile" evidence="28">
    <location>
        <position position="1456"/>
    </location>
</feature>
<keyword evidence="15" id="KW-0528">Neurotoxin</keyword>
<keyword evidence="11" id="KW-0677">Repeat</keyword>
<dbReference type="PROSITE" id="PS51635">
    <property type="entry name" value="PNPLA"/>
    <property type="match status" value="1"/>
</dbReference>
<feature type="binding site" evidence="25">
    <location>
        <begin position="759"/>
        <end position="763"/>
    </location>
    <ligand>
        <name>GTP</name>
        <dbReference type="ChEBI" id="CHEBI:37565"/>
    </ligand>
</feature>
<comment type="subcellular location">
    <subcellularLocation>
        <location evidence="1">Target cell membrane</location>
    </subcellularLocation>
</comment>
<dbReference type="InParanoid" id="A0A6P6XNN4"/>
<dbReference type="Gene3D" id="1.25.40.20">
    <property type="entry name" value="Ankyrin repeat-containing domain"/>
    <property type="match status" value="2"/>
</dbReference>
<dbReference type="InterPro" id="IPR047148">
    <property type="entry name" value="PLPL9"/>
</dbReference>
<evidence type="ECO:0000256" key="9">
    <source>
        <dbReference type="ARBA" id="ARBA00022707"/>
    </source>
</evidence>
<dbReference type="EC" id="3.1.1.4" evidence="4"/>
<keyword evidence="31" id="KW-1185">Reference proteome</keyword>
<gene>
    <name evidence="32" type="primary">LOC113789091</name>
</gene>
<feature type="short sequence motif" description="DGA/G" evidence="28">
    <location>
        <begin position="1582"/>
        <end position="1584"/>
    </location>
</feature>
<dbReference type="PROSITE" id="PS50297">
    <property type="entry name" value="ANK_REP_REGION"/>
    <property type="match status" value="3"/>
</dbReference>
<dbReference type="SUPFAM" id="SSF52540">
    <property type="entry name" value="P-loop containing nucleoside triphosphate hydrolases"/>
    <property type="match status" value="1"/>
</dbReference>
<feature type="repeat" description="ANK" evidence="27">
    <location>
        <begin position="1171"/>
        <end position="1203"/>
    </location>
</feature>
<dbReference type="PANTHER" id="PTHR24139:SF34">
    <property type="entry name" value="85_88 KDA CALCIUM-INDEPENDENT PHOSPHOLIPASE A2"/>
    <property type="match status" value="1"/>
</dbReference>
<keyword evidence="28" id="KW-0442">Lipid degradation</keyword>
<evidence type="ECO:0000256" key="14">
    <source>
        <dbReference type="ARBA" id="ARBA00022842"/>
    </source>
</evidence>
<keyword evidence="9" id="KW-0519">Myristate</keyword>
<evidence type="ECO:0000256" key="3">
    <source>
        <dbReference type="ARBA" id="ARBA00011356"/>
    </source>
</evidence>
<evidence type="ECO:0000256" key="21">
    <source>
        <dbReference type="ARBA" id="ARBA00023224"/>
    </source>
</evidence>
<organism evidence="31 32">
    <name type="scientific">Dermatophagoides pteronyssinus</name>
    <name type="common">European house dust mite</name>
    <dbReference type="NCBI Taxonomy" id="6956"/>
    <lineage>
        <taxon>Eukaryota</taxon>
        <taxon>Metazoa</taxon>
        <taxon>Ecdysozoa</taxon>
        <taxon>Arthropoda</taxon>
        <taxon>Chelicerata</taxon>
        <taxon>Arachnida</taxon>
        <taxon>Acari</taxon>
        <taxon>Acariformes</taxon>
        <taxon>Sarcoptiformes</taxon>
        <taxon>Astigmata</taxon>
        <taxon>Psoroptidia</taxon>
        <taxon>Analgoidea</taxon>
        <taxon>Pyroglyphidae</taxon>
        <taxon>Dermatophagoidinae</taxon>
        <taxon>Dermatophagoides</taxon>
    </lineage>
</organism>